<keyword evidence="2" id="KW-1185">Reference proteome</keyword>
<sequence length="276" mass="31213">MDLSISEQLMYSTVRIECQYKDGGSGTGTGFFFKLLETKENGNHVPVVITNKHVINGAIKGRLLFTKAHENYEPIDREHFNVYFDNFESWWRKHPDPRVDLCAIPIAPFIKEAENKKEKLFYIPLDMSLIPTKEQLEEISALEEILMIGYPNGIWDGVNNKPIFRKGVTATNPNIDYNGKKEFMIDAACFPGSSGSPVFIFNEGSYRDKKGNTYLGKNRILLMGVLYAGPQHTATGEIKIINVPTSQRHIAISSIPNNLGLVIKSERIADLEKLFR</sequence>
<dbReference type="Pfam" id="PF13365">
    <property type="entry name" value="Trypsin_2"/>
    <property type="match status" value="1"/>
</dbReference>
<gene>
    <name evidence="1" type="ORF">GOQ27_08220</name>
</gene>
<dbReference type="InterPro" id="IPR043504">
    <property type="entry name" value="Peptidase_S1_PA_chymotrypsin"/>
</dbReference>
<dbReference type="InterPro" id="IPR009003">
    <property type="entry name" value="Peptidase_S1_PA"/>
</dbReference>
<dbReference type="Gene3D" id="2.40.10.10">
    <property type="entry name" value="Trypsin-like serine proteases"/>
    <property type="match status" value="2"/>
</dbReference>
<dbReference type="SUPFAM" id="SSF50494">
    <property type="entry name" value="Trypsin-like serine proteases"/>
    <property type="match status" value="1"/>
</dbReference>
<name>A0A942Z8N1_9FIRM</name>
<proteinExistence type="predicted"/>
<organism evidence="1 2">
    <name type="scientific">Anaeromonas frigoriresistens</name>
    <dbReference type="NCBI Taxonomy" id="2683708"/>
    <lineage>
        <taxon>Bacteria</taxon>
        <taxon>Bacillati</taxon>
        <taxon>Bacillota</taxon>
        <taxon>Tissierellia</taxon>
        <taxon>Tissierellales</taxon>
        <taxon>Thermohalobacteraceae</taxon>
        <taxon>Anaeromonas</taxon>
    </lineage>
</organism>
<protein>
    <submittedName>
        <fullName evidence="1">Trypsin-like peptidase domain-containing protein</fullName>
    </submittedName>
</protein>
<evidence type="ECO:0000313" key="1">
    <source>
        <dbReference type="EMBL" id="MBS4538448.1"/>
    </source>
</evidence>
<dbReference type="AlphaFoldDB" id="A0A942Z8N1"/>
<dbReference type="EMBL" id="WSFT01000032">
    <property type="protein sequence ID" value="MBS4538448.1"/>
    <property type="molecule type" value="Genomic_DNA"/>
</dbReference>
<dbReference type="RefSeq" id="WP_203366375.1">
    <property type="nucleotide sequence ID" value="NZ_WSFT01000032.1"/>
</dbReference>
<reference evidence="1" key="1">
    <citation type="submission" date="2019-12" db="EMBL/GenBank/DDBJ databases">
        <title>Clostridiaceae gen. nov. sp. nov., isolated from sediment in Xinjiang, China.</title>
        <authorList>
            <person name="Zhang R."/>
        </authorList>
    </citation>
    <scope>NUCLEOTIDE SEQUENCE</scope>
    <source>
        <strain evidence="1">D2Q-11</strain>
    </source>
</reference>
<accession>A0A942Z8N1</accession>
<dbReference type="Proteomes" id="UP000724672">
    <property type="component" value="Unassembled WGS sequence"/>
</dbReference>
<evidence type="ECO:0000313" key="2">
    <source>
        <dbReference type="Proteomes" id="UP000724672"/>
    </source>
</evidence>
<comment type="caution">
    <text evidence="1">The sequence shown here is derived from an EMBL/GenBank/DDBJ whole genome shotgun (WGS) entry which is preliminary data.</text>
</comment>